<sequence length="149" mass="16016">MVYITRALVDVLLDLASDADPDRVTTGVSVTPAGDLEDADAVPPETPVFTDFFLPDPGNPVNAVFGVDLTTPARQAQGRFVSHPVRELEVTKRDDLAEVIFVAVPPWGTGQDSFGAFNRSGERQPLEIIDAQAPAESFSESESESESKL</sequence>
<dbReference type="Proteomes" id="UP000283805">
    <property type="component" value="Unassembled WGS sequence"/>
</dbReference>
<protein>
    <recommendedName>
        <fullName evidence="4">Proteasome lid subunit RPN8/RPN11</fullName>
    </recommendedName>
</protein>
<dbReference type="AlphaFoldDB" id="A0A419WRK0"/>
<dbReference type="EMBL" id="RAPO01000001">
    <property type="protein sequence ID" value="RKD98038.1"/>
    <property type="molecule type" value="Genomic_DNA"/>
</dbReference>
<evidence type="ECO:0000313" key="3">
    <source>
        <dbReference type="Proteomes" id="UP000283805"/>
    </source>
</evidence>
<comment type="caution">
    <text evidence="2">The sequence shown here is derived from an EMBL/GenBank/DDBJ whole genome shotgun (WGS) entry which is preliminary data.</text>
</comment>
<keyword evidence="3" id="KW-1185">Reference proteome</keyword>
<evidence type="ECO:0008006" key="4">
    <source>
        <dbReference type="Google" id="ProtNLM"/>
    </source>
</evidence>
<proteinExistence type="predicted"/>
<evidence type="ECO:0000256" key="1">
    <source>
        <dbReference type="SAM" id="MobiDB-lite"/>
    </source>
</evidence>
<organism evidence="2 3">
    <name type="scientific">Halopiger aswanensis</name>
    <dbReference type="NCBI Taxonomy" id="148449"/>
    <lineage>
        <taxon>Archaea</taxon>
        <taxon>Methanobacteriati</taxon>
        <taxon>Methanobacteriota</taxon>
        <taxon>Stenosarchaea group</taxon>
        <taxon>Halobacteria</taxon>
        <taxon>Halobacteriales</taxon>
        <taxon>Natrialbaceae</taxon>
        <taxon>Halopiger</taxon>
    </lineage>
</organism>
<dbReference type="Pfam" id="PF26422">
    <property type="entry name" value="Halo_JAB_MPN"/>
    <property type="match status" value="1"/>
</dbReference>
<dbReference type="InterPro" id="IPR058877">
    <property type="entry name" value="JAB/MPN_dom-containing"/>
</dbReference>
<dbReference type="OrthoDB" id="210127at2157"/>
<feature type="region of interest" description="Disordered" evidence="1">
    <location>
        <begin position="117"/>
        <end position="149"/>
    </location>
</feature>
<feature type="compositionally biased region" description="Acidic residues" evidence="1">
    <location>
        <begin position="139"/>
        <end position="149"/>
    </location>
</feature>
<evidence type="ECO:0000313" key="2">
    <source>
        <dbReference type="EMBL" id="RKD98038.1"/>
    </source>
</evidence>
<reference evidence="2 3" key="1">
    <citation type="submission" date="2018-09" db="EMBL/GenBank/DDBJ databases">
        <title>Genomic Encyclopedia of Archaeal and Bacterial Type Strains, Phase II (KMG-II): from individual species to whole genera.</title>
        <authorList>
            <person name="Goeker M."/>
        </authorList>
    </citation>
    <scope>NUCLEOTIDE SEQUENCE [LARGE SCALE GENOMIC DNA]</scope>
    <source>
        <strain evidence="2 3">DSM 13151</strain>
    </source>
</reference>
<dbReference type="RefSeq" id="WP_120243504.1">
    <property type="nucleotide sequence ID" value="NZ_RAPO01000001.1"/>
</dbReference>
<accession>A0A419WRK0</accession>
<name>A0A419WRK0_9EURY</name>
<gene>
    <name evidence="2" type="ORF">ATJ93_1039</name>
</gene>